<dbReference type="InterPro" id="IPR041698">
    <property type="entry name" value="Methyltransf_25"/>
</dbReference>
<dbReference type="EMBL" id="WHOD01000045">
    <property type="protein sequence ID" value="NOU93265.1"/>
    <property type="molecule type" value="Genomic_DNA"/>
</dbReference>
<keyword evidence="3" id="KW-0949">S-adenosyl-L-methionine</keyword>
<dbReference type="Pfam" id="PF13649">
    <property type="entry name" value="Methyltransf_25"/>
    <property type="match status" value="1"/>
</dbReference>
<protein>
    <submittedName>
        <fullName evidence="5">Methyltransferase domain-containing protein</fullName>
    </submittedName>
</protein>
<dbReference type="AlphaFoldDB" id="A0A972JZY3"/>
<proteinExistence type="predicted"/>
<evidence type="ECO:0000256" key="2">
    <source>
        <dbReference type="ARBA" id="ARBA00022679"/>
    </source>
</evidence>
<dbReference type="SUPFAM" id="SSF53335">
    <property type="entry name" value="S-adenosyl-L-methionine-dependent methyltransferases"/>
    <property type="match status" value="1"/>
</dbReference>
<organism evidence="5 6">
    <name type="scientific">Paenibacillus foliorum</name>
    <dbReference type="NCBI Taxonomy" id="2654974"/>
    <lineage>
        <taxon>Bacteria</taxon>
        <taxon>Bacillati</taxon>
        <taxon>Bacillota</taxon>
        <taxon>Bacilli</taxon>
        <taxon>Bacillales</taxon>
        <taxon>Paenibacillaceae</taxon>
        <taxon>Paenibacillus</taxon>
    </lineage>
</organism>
<evidence type="ECO:0000259" key="4">
    <source>
        <dbReference type="Pfam" id="PF13649"/>
    </source>
</evidence>
<dbReference type="InterPro" id="IPR029063">
    <property type="entry name" value="SAM-dependent_MTases_sf"/>
</dbReference>
<keyword evidence="6" id="KW-1185">Reference proteome</keyword>
<keyword evidence="2" id="KW-0808">Transferase</keyword>
<reference evidence="5" key="1">
    <citation type="submission" date="2019-10" db="EMBL/GenBank/DDBJ databases">
        <title>Description of Paenibacillus glebae sp. nov.</title>
        <authorList>
            <person name="Carlier A."/>
            <person name="Qi S."/>
        </authorList>
    </citation>
    <scope>NUCLEOTIDE SEQUENCE</scope>
    <source>
        <strain evidence="5">LMG 31456</strain>
    </source>
</reference>
<dbReference type="PANTHER" id="PTHR43464:SF19">
    <property type="entry name" value="UBIQUINONE BIOSYNTHESIS O-METHYLTRANSFERASE, MITOCHONDRIAL"/>
    <property type="match status" value="1"/>
</dbReference>
<name>A0A972JZY3_9BACL</name>
<evidence type="ECO:0000313" key="6">
    <source>
        <dbReference type="Proteomes" id="UP000641588"/>
    </source>
</evidence>
<dbReference type="CDD" id="cd02440">
    <property type="entry name" value="AdoMet_MTases"/>
    <property type="match status" value="1"/>
</dbReference>
<comment type="caution">
    <text evidence="5">The sequence shown here is derived from an EMBL/GenBank/DDBJ whole genome shotgun (WGS) entry which is preliminary data.</text>
</comment>
<dbReference type="GO" id="GO:0008168">
    <property type="term" value="F:methyltransferase activity"/>
    <property type="evidence" value="ECO:0007669"/>
    <property type="project" value="UniProtKB-KW"/>
</dbReference>
<dbReference type="Gene3D" id="3.40.50.150">
    <property type="entry name" value="Vaccinia Virus protein VP39"/>
    <property type="match status" value="1"/>
</dbReference>
<feature type="domain" description="Methyltransferase" evidence="4">
    <location>
        <begin position="60"/>
        <end position="155"/>
    </location>
</feature>
<keyword evidence="1 5" id="KW-0489">Methyltransferase</keyword>
<evidence type="ECO:0000256" key="1">
    <source>
        <dbReference type="ARBA" id="ARBA00022603"/>
    </source>
</evidence>
<accession>A0A972JZY3</accession>
<dbReference type="RefSeq" id="WP_171651467.1">
    <property type="nucleotide sequence ID" value="NZ_WHOD01000045.1"/>
</dbReference>
<dbReference type="GO" id="GO:0032259">
    <property type="term" value="P:methylation"/>
    <property type="evidence" value="ECO:0007669"/>
    <property type="project" value="UniProtKB-KW"/>
</dbReference>
<gene>
    <name evidence="5" type="ORF">GC093_08545</name>
</gene>
<dbReference type="PANTHER" id="PTHR43464">
    <property type="entry name" value="METHYLTRANSFERASE"/>
    <property type="match status" value="1"/>
</dbReference>
<sequence length="240" mass="28319">MKKYYYEEHEQTYQEIKRDNLHAWDQYHDPLNYNFDHFMMRPFLEKALDLIDVNATESRVFEYGCGTGTGACFLAEKGFTVDAIDISPTAIELAKSIALERNLKINYSNQDLLEMSELDKEYDLILDNYCLQSVVTDGDRSKLYSIIRSGLKRSGYYIIATAMYNESRFYGEDYYYCVETAMVYERVISPERYNDAVMINNEWWLPKRRHFKTEELRKELTSNGFSIVLQEEGNIVCKKE</sequence>
<dbReference type="Proteomes" id="UP000641588">
    <property type="component" value="Unassembled WGS sequence"/>
</dbReference>
<evidence type="ECO:0000313" key="5">
    <source>
        <dbReference type="EMBL" id="NOU93265.1"/>
    </source>
</evidence>
<evidence type="ECO:0000256" key="3">
    <source>
        <dbReference type="ARBA" id="ARBA00022691"/>
    </source>
</evidence>